<dbReference type="Proteomes" id="UP000018208">
    <property type="component" value="Unassembled WGS sequence"/>
</dbReference>
<keyword evidence="5" id="KW-0677">Repeat</keyword>
<dbReference type="GO" id="GO:0005930">
    <property type="term" value="C:axoneme"/>
    <property type="evidence" value="ECO:0007669"/>
    <property type="project" value="TreeGrafter"/>
</dbReference>
<gene>
    <name evidence="10" type="ORF">SS50377_11143</name>
    <name evidence="11" type="ORF">SS50377_23551</name>
</gene>
<accession>V6LWA9</accession>
<feature type="coiled-coil region" evidence="9">
    <location>
        <begin position="2183"/>
        <end position="2210"/>
    </location>
</feature>
<feature type="coiled-coil region" evidence="9">
    <location>
        <begin position="1600"/>
        <end position="1645"/>
    </location>
</feature>
<dbReference type="InterPro" id="IPR036322">
    <property type="entry name" value="WD40_repeat_dom_sf"/>
</dbReference>
<evidence type="ECO:0000313" key="10">
    <source>
        <dbReference type="EMBL" id="EST48533.1"/>
    </source>
</evidence>
<keyword evidence="12" id="KW-1185">Reference proteome</keyword>
<proteinExistence type="predicted"/>
<dbReference type="PANTHER" id="PTHR14885">
    <property type="entry name" value="CILIA- AND FLAGELLA-ASSOCIATED PROTEIN 43-RELATED"/>
    <property type="match status" value="1"/>
</dbReference>
<dbReference type="SUPFAM" id="SSF50978">
    <property type="entry name" value="WD40 repeat-like"/>
    <property type="match status" value="1"/>
</dbReference>
<evidence type="ECO:0000256" key="1">
    <source>
        <dbReference type="ARBA" id="ARBA00004138"/>
    </source>
</evidence>
<evidence type="ECO:0000256" key="8">
    <source>
        <dbReference type="ARBA" id="ARBA00023273"/>
    </source>
</evidence>
<keyword evidence="7" id="KW-0206">Cytoskeleton</keyword>
<evidence type="ECO:0000256" key="2">
    <source>
        <dbReference type="ARBA" id="ARBA00004245"/>
    </source>
</evidence>
<keyword evidence="3" id="KW-0963">Cytoplasm</keyword>
<evidence type="ECO:0000256" key="7">
    <source>
        <dbReference type="ARBA" id="ARBA00023212"/>
    </source>
</evidence>
<evidence type="ECO:0000256" key="6">
    <source>
        <dbReference type="ARBA" id="ARBA00023054"/>
    </source>
</evidence>
<dbReference type="GO" id="GO:0060271">
    <property type="term" value="P:cilium assembly"/>
    <property type="evidence" value="ECO:0007669"/>
    <property type="project" value="TreeGrafter"/>
</dbReference>
<reference evidence="10 11" key="1">
    <citation type="journal article" date="2014" name="PLoS Genet.">
        <title>The Genome of Spironucleus salmonicida Highlights a Fish Pathogen Adapted to Fluctuating Environments.</title>
        <authorList>
            <person name="Xu F."/>
            <person name="Jerlstrom-Hultqvist J."/>
            <person name="Einarsson E."/>
            <person name="Astvaldsson A."/>
            <person name="Svard S.G."/>
            <person name="Andersson J.O."/>
        </authorList>
    </citation>
    <scope>NUCLEOTIDE SEQUENCE</scope>
    <source>
        <strain evidence="11">ATCC 50377</strain>
    </source>
</reference>
<evidence type="ECO:0000313" key="12">
    <source>
        <dbReference type="Proteomes" id="UP000018208"/>
    </source>
</evidence>
<name>V6LWA9_9EUKA</name>
<evidence type="ECO:0000256" key="9">
    <source>
        <dbReference type="SAM" id="Coils"/>
    </source>
</evidence>
<reference evidence="11" key="2">
    <citation type="submission" date="2020-12" db="EMBL/GenBank/DDBJ databases">
        <title>New Spironucleus salmonicida genome in near-complete chromosomes.</title>
        <authorList>
            <person name="Xu F."/>
            <person name="Kurt Z."/>
            <person name="Jimenez-Gonzalez A."/>
            <person name="Astvaldsson A."/>
            <person name="Andersson J.O."/>
            <person name="Svard S.G."/>
        </authorList>
    </citation>
    <scope>NUCLEOTIDE SEQUENCE</scope>
    <source>
        <strain evidence="11">ATCC 50377</strain>
    </source>
</reference>
<evidence type="ECO:0000256" key="5">
    <source>
        <dbReference type="ARBA" id="ARBA00022737"/>
    </source>
</evidence>
<dbReference type="OrthoDB" id="64311at2759"/>
<dbReference type="EMBL" id="KI545981">
    <property type="protein sequence ID" value="EST48533.1"/>
    <property type="molecule type" value="Genomic_DNA"/>
</dbReference>
<keyword evidence="4" id="KW-0853">WD repeat</keyword>
<dbReference type="PANTHER" id="PTHR14885:SF1">
    <property type="entry name" value="CILIA- AND FLAGELLA-ASSOCIATED PROTEIN 43"/>
    <property type="match status" value="1"/>
</dbReference>
<keyword evidence="6 9" id="KW-0175">Coiled coil</keyword>
<protein>
    <submittedName>
        <fullName evidence="10">Uncharacterized protein</fullName>
    </submittedName>
</protein>
<comment type="subcellular location">
    <subcellularLocation>
        <location evidence="1">Cell projection</location>
        <location evidence="1">Cilium</location>
    </subcellularLocation>
    <subcellularLocation>
        <location evidence="2">Cytoplasm</location>
        <location evidence="2">Cytoskeleton</location>
    </subcellularLocation>
</comment>
<evidence type="ECO:0000256" key="3">
    <source>
        <dbReference type="ARBA" id="ARBA00022490"/>
    </source>
</evidence>
<dbReference type="VEuPathDB" id="GiardiaDB:SS50377_23551"/>
<sequence>METQPVSQLNLYAANDVQAGHFFSGRAFCSLDGQILRTFPSEIQCFTCFQSSFFICYEGFIAVFQQFQDPVIYEVPHDCTPVAISVSSNYIALLTDFPNIVLNIFALQISSLLKLQQVSIPFTGRQRQRSQLLTIQSNFLVSFESESYQILLQQIAPYWYCDVCPIMPEQFTKTLEFEIEDEEEINIDKWSDQKQTQYIKDSTNYESVQLEDNLQYLQQTTASHLVFQKDKDKELQVLQNYVDPNKNSVEDQVMFGHQIKVSSNSDLALENIINQQFSIEKTDSRAFCEMLNEHQIQNFGKVMKIQISLVFNETFIIVDQYFGIIVIPLLIPPKSVANILHPKKSLSYILDMQYNGLLTAFSAPSTFGYSNGYVQHHNLFYQGSSSCKYIFNNNDKKIIVFNESIGYINDKCEFEILQQLQDFQYCPVSGNYPEFMKYVSTQQLSVKNLQSPKSDLSGRVNNHKSVISYLSEQEIPDPVLCSCVFEHFIFTGHSSGNMRVFVDYQNQTRLIQKLRLSSVGLLKISGNTNQIVVSDAFGIVYFISGVEKEFIVLGHIQIGELGGVSAGVKTFLEECDQQDTGIINIQKQQLCQQGQLIGSIIKPKQVSSESTKQYYFQNIDLKEIQPLTTPFVENGIFYSITCIRICNSYAYISVSNGNIYKLFFPSSERVLTQIENSNVLRLQDFLETLTSSSQRELEMLENRYLSMTQQNQINIADLKPQILKTQLAISTLFVDECVVPPPLVLSDLIYAGLSDGRVFVFMVKTDYEQTIQSVKLDFPLISKEIVKMSSKVEQIEVLNGVVAITDSFGQLIFTQAVSPQLNYLKKISQVWAKNDDVVQSLVSGEVLVNEVVIIDQSNQINSKQNQIPVYQDDTSVQIQLLRNEPHYFILSTEKDTIFVDVQSCQNETYRIRVPAQFTAQCQTIIEQIDQFVKGFVIQTLQTQSAQADGTQISKQQLKLNFEKRVQVRQPKQDQNIIQLLLSIQTMDETGIQHPYSQILNQKFSYREKVPLQYYDESSIAENLKNNIQNRISAMSLKTYSGSLEVPFQKVPRLISLVISSNLRLRINQKLIEESQKIAESLKEIDNTNMNVLAEKNLTIISKTSTIPRIKALITETDPVEDTEPSKILKSTQYLDENVIHVSDQIVNASRVKFFEKFGQYEKAYKSDILKVKTFQYFQESMILQNSAEAVSGLLDKKSYVPGFAYKPQQVPKQNIMLRTTQLACELFAKYSPPVSVKNGIGKYAFPNETVNRTRNTDVFSKIQSVQQSENSGTLNSVQSYSVSLPEIETIWVEQGGSLFDKNIALIPQVKEFILPQASISASIYQETQVTAQIRARQQALLYRHQAASVCSETNQSLTKIRDQKFRNINKISEIVQSIKEIGKELTYHAKEETLTKLIEQERQNLYEHYLSQGLAQEECCSRAAKNAISQLPSDEVIAEKAMELIDFSLLDFSLLISQVEQVTRNENVEKAIKYDLFNIENQTNELRKISNQSQLEKTALNLMSQIKDIIYNEVPEPLLIQLQSLTNNKLFHIQNLPTLLSTEIKKITQTNQNISERVLRLAAAYKRAIYEMMRGSIDASNQLTIRDVIIPPALGVTKLNKEQEAVVSAYNIKLQEIEERRNKEKKQLAAQCIKYREQAEDLCKQFDNVVIKQFRDKRFKDEILVQSYQLQSSTLLNYSIQKYKFKQFQEINDQKNTEMQVCWKELGNHLRIVEDGLKGSSEKLQTIRNFSRYIDQNRKTIFQNPDLQKFFQSFKINYQAVKDQIKQQFNKLVIQKAGLSYSQIIGSLEIIFNTCQFFDKEILHENYQQIQQNEMELLDKFAENLTILNSFEPLIPQQSPIVNLNSILSKPIVYNAYYIQLISKLFPIQQLPDFAQQTTKPNFQSPEMILFDVCRCCKTLLELQQTEAYQKLQIYNNFNVYSQYLENSYQNLIEENSQAQLQNIQVVNRQFLNPSLLCMFKLGQLELYRDWDSYFDTKKLRFLSKDVIEQETDQEDVLHNLLIKDDSQFVIIDLEFLKNLNNSLTQLGQQRVNKLSSLAKFRQKQEILSHEIEILQFNQEDYQAQTKSFQLIRVSKDMHDMIRENMSISNKKAREVGVMQRKLEHARKSHQLTEQDQEVKLSKIPYDLQKVLTTNEVMKAKIEEITAQNEQRRQALPEFTAQDQVQDEDKDDALKKFRRIAALRKMRELSKAQEEEMQFLIGELDKLRKRTYPSFQ</sequence>
<keyword evidence="8" id="KW-0966">Cell projection</keyword>
<organism evidence="10">
    <name type="scientific">Spironucleus salmonicida</name>
    <dbReference type="NCBI Taxonomy" id="348837"/>
    <lineage>
        <taxon>Eukaryota</taxon>
        <taxon>Metamonada</taxon>
        <taxon>Diplomonadida</taxon>
        <taxon>Hexamitidae</taxon>
        <taxon>Hexamitinae</taxon>
        <taxon>Spironucleus</taxon>
    </lineage>
</organism>
<evidence type="ECO:0000313" key="11">
    <source>
        <dbReference type="EMBL" id="KAH0573616.1"/>
    </source>
</evidence>
<evidence type="ECO:0000256" key="4">
    <source>
        <dbReference type="ARBA" id="ARBA00022574"/>
    </source>
</evidence>
<dbReference type="EMBL" id="AUWU02000004">
    <property type="protein sequence ID" value="KAH0573616.1"/>
    <property type="molecule type" value="Genomic_DNA"/>
</dbReference>